<comment type="subcellular location">
    <subcellularLocation>
        <location evidence="1">Cytoplasm</location>
        <location evidence="1">Cytoskeleton</location>
    </subcellularLocation>
</comment>
<sequence>MEDPSFTSDGDALDYFRSLARSLQLDLDDTKSALDEFQLSSKELETELEAELQATEKQLKELRGKEEHLLHEIDQWKIKYHTSLKDHTKTMTHMQTELETCRKSNEEYRTRLRDMELDNDELEGKERMVTSSLQDVENKYGKAIERITLLEDELIEKSKLEEEHQRLKDDLRDTLEELSVLREHMANSTISSVSADLTRQAISPSPPDCQPIRTFSQTPLSDPGLEVLKDTDEMASPSRSMIRTKAISMLPDARDSPRRRLSSAAADSPKLQNAKPITITQLKKGGSLRGKPNSTPATTKPLHIIFSPDPRLAATTTAAPKPKRAQSRSRPSIGAPTNTVNRGSSHLQSLRAETERMQGMTKKLVSSRNLRTVSAIPVPKTTVLSASVYCKSNPHINPSLNRSTAASTTNHITTRSPRRLPNAITFTASRNVTQPPTSQDKDHQDTGQSVSSIPILNHHHLSSKKNQKITNLHRSIFLKNRSSSLPSIFTTTTQTGLPRPRSTRPLSRLSISSDTQSQPIVTTGIPTMITSSDLHHPHLPTALGCGIPRRKASIDLNEKFHSSLASSLTSSSSNSTSTRPLSIQELYRSHLRRQSNILNPTSTTTTTTTTTSKSKIDPSSTRNPDLSSTSTTTNTTTNTTNTQKSNPLGKSFGHSFRNAQLPLKDQIQILDNNYSFLYSFYTLFPFRFVSLLFFNPYYQSFFTFFDLDT</sequence>
<feature type="compositionally biased region" description="Low complexity" evidence="8">
    <location>
        <begin position="627"/>
        <end position="642"/>
    </location>
</feature>
<accession>A0A2S4W458</accession>
<dbReference type="GO" id="GO:0007059">
    <property type="term" value="P:chromosome segregation"/>
    <property type="evidence" value="ECO:0007669"/>
    <property type="project" value="TreeGrafter"/>
</dbReference>
<feature type="compositionally biased region" description="Polar residues" evidence="8">
    <location>
        <begin position="617"/>
        <end position="626"/>
    </location>
</feature>
<feature type="domain" description="NUDE" evidence="9">
    <location>
        <begin position="132"/>
        <end position="273"/>
    </location>
</feature>
<name>A0A2S4W458_9BASI</name>
<reference evidence="11" key="3">
    <citation type="journal article" date="2018" name="Mol. Plant Microbe Interact.">
        <title>Genome sequence resources for the wheat stripe rust pathogen (Puccinia striiformis f. sp. tritici) and the barley stripe rust pathogen (Puccinia striiformis f. sp. hordei).</title>
        <authorList>
            <person name="Xia C."/>
            <person name="Wang M."/>
            <person name="Yin C."/>
            <person name="Cornejo O.E."/>
            <person name="Hulbert S.H."/>
            <person name="Chen X."/>
        </authorList>
    </citation>
    <scope>NUCLEOTIDE SEQUENCE [LARGE SCALE GENOMIC DNA]</scope>
    <source>
        <strain evidence="11">93TX-2</strain>
    </source>
</reference>
<dbReference type="OrthoDB" id="5877028at2759"/>
<evidence type="ECO:0000259" key="9">
    <source>
        <dbReference type="Pfam" id="PF04880"/>
    </source>
</evidence>
<dbReference type="InterPro" id="IPR006964">
    <property type="entry name" value="NUDE_dom"/>
</dbReference>
<evidence type="ECO:0000256" key="6">
    <source>
        <dbReference type="ARBA" id="ARBA00023212"/>
    </source>
</evidence>
<dbReference type="PANTHER" id="PTHR10921:SF1">
    <property type="entry name" value="NUCLEAR DISTRIBUTION PROTEIN NUDE HOMOLOG"/>
    <property type="match status" value="1"/>
</dbReference>
<dbReference type="Gene3D" id="6.10.250.1080">
    <property type="match status" value="1"/>
</dbReference>
<feature type="region of interest" description="Disordered" evidence="8">
    <location>
        <begin position="592"/>
        <end position="651"/>
    </location>
</feature>
<dbReference type="AlphaFoldDB" id="A0A2S4W458"/>
<dbReference type="GO" id="GO:0005871">
    <property type="term" value="C:kinesin complex"/>
    <property type="evidence" value="ECO:0007669"/>
    <property type="project" value="TreeGrafter"/>
</dbReference>
<keyword evidence="11" id="KW-1185">Reference proteome</keyword>
<dbReference type="GO" id="GO:0000132">
    <property type="term" value="P:establishment of mitotic spindle orientation"/>
    <property type="evidence" value="ECO:0007669"/>
    <property type="project" value="TreeGrafter"/>
</dbReference>
<comment type="similarity">
    <text evidence="2">Belongs to the nudE family.</text>
</comment>
<dbReference type="GO" id="GO:0051642">
    <property type="term" value="P:centrosome localization"/>
    <property type="evidence" value="ECO:0007669"/>
    <property type="project" value="TreeGrafter"/>
</dbReference>
<dbReference type="Pfam" id="PF04880">
    <property type="entry name" value="NUDE_C"/>
    <property type="match status" value="1"/>
</dbReference>
<evidence type="ECO:0000256" key="1">
    <source>
        <dbReference type="ARBA" id="ARBA00004245"/>
    </source>
</evidence>
<evidence type="ECO:0000313" key="10">
    <source>
        <dbReference type="EMBL" id="POW16562.1"/>
    </source>
</evidence>
<dbReference type="Proteomes" id="UP000238274">
    <property type="component" value="Unassembled WGS sequence"/>
</dbReference>
<dbReference type="GO" id="GO:0008017">
    <property type="term" value="F:microtubule binding"/>
    <property type="evidence" value="ECO:0007669"/>
    <property type="project" value="InterPro"/>
</dbReference>
<evidence type="ECO:0000256" key="3">
    <source>
        <dbReference type="ARBA" id="ARBA00022490"/>
    </source>
</evidence>
<proteinExistence type="inferred from homology"/>
<reference evidence="10 11" key="1">
    <citation type="submission" date="2017-12" db="EMBL/GenBank/DDBJ databases">
        <title>Gene loss provides genomic basis for host adaptation in cereal stripe rust fungi.</title>
        <authorList>
            <person name="Xia C."/>
        </authorList>
    </citation>
    <scope>NUCLEOTIDE SEQUENCE [LARGE SCALE GENOMIC DNA]</scope>
    <source>
        <strain evidence="10 11">93TX-2</strain>
    </source>
</reference>
<protein>
    <recommendedName>
        <fullName evidence="9">NUDE domain-containing protein</fullName>
    </recommendedName>
</protein>
<dbReference type="InterPro" id="IPR033494">
    <property type="entry name" value="NUDE"/>
</dbReference>
<dbReference type="VEuPathDB" id="FungiDB:PSHT_06647"/>
<reference evidence="11" key="2">
    <citation type="journal article" date="2018" name="BMC Genomics">
        <title>Genomic insights into host adaptation between the wheat stripe rust pathogen (Puccinia striiformis f. sp. tritici) and the barley stripe rust pathogen (Puccinia striiformis f. sp. hordei).</title>
        <authorList>
            <person name="Xia C."/>
            <person name="Wang M."/>
            <person name="Yin C."/>
            <person name="Cornejo O.E."/>
            <person name="Hulbert S.H."/>
            <person name="Chen X."/>
        </authorList>
    </citation>
    <scope>NUCLEOTIDE SEQUENCE [LARGE SCALE GENOMIC DNA]</scope>
    <source>
        <strain evidence="11">93TX-2</strain>
    </source>
</reference>
<feature type="compositionally biased region" description="Polar residues" evidence="8">
    <location>
        <begin position="424"/>
        <end position="438"/>
    </location>
</feature>
<evidence type="ECO:0000256" key="2">
    <source>
        <dbReference type="ARBA" id="ARBA00007429"/>
    </source>
</evidence>
<organism evidence="10 11">
    <name type="scientific">Puccinia striiformis</name>
    <dbReference type="NCBI Taxonomy" id="27350"/>
    <lineage>
        <taxon>Eukaryota</taxon>
        <taxon>Fungi</taxon>
        <taxon>Dikarya</taxon>
        <taxon>Basidiomycota</taxon>
        <taxon>Pucciniomycotina</taxon>
        <taxon>Pucciniomycetes</taxon>
        <taxon>Pucciniales</taxon>
        <taxon>Pucciniaceae</taxon>
        <taxon>Puccinia</taxon>
    </lineage>
</organism>
<feature type="region of interest" description="Disordered" evidence="8">
    <location>
        <begin position="489"/>
        <end position="521"/>
    </location>
</feature>
<dbReference type="GO" id="GO:0000776">
    <property type="term" value="C:kinetochore"/>
    <property type="evidence" value="ECO:0007669"/>
    <property type="project" value="TreeGrafter"/>
</dbReference>
<keyword evidence="6" id="KW-0206">Cytoskeleton</keyword>
<evidence type="ECO:0000256" key="7">
    <source>
        <dbReference type="SAM" id="Coils"/>
    </source>
</evidence>
<evidence type="ECO:0000256" key="4">
    <source>
        <dbReference type="ARBA" id="ARBA00022701"/>
    </source>
</evidence>
<feature type="compositionally biased region" description="Low complexity" evidence="8">
    <location>
        <begin position="601"/>
        <end position="612"/>
    </location>
</feature>
<feature type="compositionally biased region" description="Polar residues" evidence="8">
    <location>
        <begin position="400"/>
        <end position="415"/>
    </location>
</feature>
<feature type="region of interest" description="Disordered" evidence="8">
    <location>
        <begin position="200"/>
        <end position="346"/>
    </location>
</feature>
<keyword evidence="4" id="KW-0493">Microtubule</keyword>
<feature type="region of interest" description="Disordered" evidence="8">
    <location>
        <begin position="400"/>
        <end position="450"/>
    </location>
</feature>
<dbReference type="GO" id="GO:0005874">
    <property type="term" value="C:microtubule"/>
    <property type="evidence" value="ECO:0007669"/>
    <property type="project" value="UniProtKB-KW"/>
</dbReference>
<evidence type="ECO:0000256" key="8">
    <source>
        <dbReference type="SAM" id="MobiDB-lite"/>
    </source>
</evidence>
<keyword evidence="3" id="KW-0963">Cytoplasm</keyword>
<feature type="coiled-coil region" evidence="7">
    <location>
        <begin position="27"/>
        <end position="184"/>
    </location>
</feature>
<keyword evidence="5 7" id="KW-0175">Coiled coil</keyword>
<dbReference type="GO" id="GO:0047496">
    <property type="term" value="P:vesicle transport along microtubule"/>
    <property type="evidence" value="ECO:0007669"/>
    <property type="project" value="TreeGrafter"/>
</dbReference>
<comment type="caution">
    <text evidence="10">The sequence shown here is derived from an EMBL/GenBank/DDBJ whole genome shotgun (WGS) entry which is preliminary data.</text>
</comment>
<dbReference type="EMBL" id="PKSM01000079">
    <property type="protein sequence ID" value="POW16562.1"/>
    <property type="molecule type" value="Genomic_DNA"/>
</dbReference>
<feature type="compositionally biased region" description="Low complexity" evidence="8">
    <location>
        <begin position="497"/>
        <end position="513"/>
    </location>
</feature>
<evidence type="ECO:0000313" key="11">
    <source>
        <dbReference type="Proteomes" id="UP000238274"/>
    </source>
</evidence>
<dbReference type="VEuPathDB" id="FungiDB:PSTT_09631"/>
<evidence type="ECO:0000256" key="5">
    <source>
        <dbReference type="ARBA" id="ARBA00023054"/>
    </source>
</evidence>
<dbReference type="GO" id="GO:0007020">
    <property type="term" value="P:microtubule nucleation"/>
    <property type="evidence" value="ECO:0007669"/>
    <property type="project" value="TreeGrafter"/>
</dbReference>
<gene>
    <name evidence="10" type="ORF">PSHT_06647</name>
</gene>
<feature type="compositionally biased region" description="Polar residues" evidence="8">
    <location>
        <begin position="335"/>
        <end position="346"/>
    </location>
</feature>
<dbReference type="PANTHER" id="PTHR10921">
    <property type="entry name" value="NUCLEAR DISTRIBUTION PROTEIN NUDE HOMOLOG 1"/>
    <property type="match status" value="1"/>
</dbReference>